<dbReference type="InterPro" id="IPR036890">
    <property type="entry name" value="HATPase_C_sf"/>
</dbReference>
<gene>
    <name evidence="8" type="ORF">DNL40_14715</name>
</gene>
<evidence type="ECO:0000256" key="2">
    <source>
        <dbReference type="ARBA" id="ARBA00022777"/>
    </source>
</evidence>
<evidence type="ECO:0000259" key="6">
    <source>
        <dbReference type="Pfam" id="PF02518"/>
    </source>
</evidence>
<dbReference type="Pfam" id="PF07730">
    <property type="entry name" value="HisKA_3"/>
    <property type="match status" value="1"/>
</dbReference>
<dbReference type="GO" id="GO:0046983">
    <property type="term" value="F:protein dimerization activity"/>
    <property type="evidence" value="ECO:0007669"/>
    <property type="project" value="InterPro"/>
</dbReference>
<dbReference type="Gene3D" id="3.30.565.10">
    <property type="entry name" value="Histidine kinase-like ATPase, C-terminal domain"/>
    <property type="match status" value="1"/>
</dbReference>
<name>A0A2W5WKY9_9MICO</name>
<proteinExistence type="predicted"/>
<feature type="transmembrane region" description="Helical" evidence="5">
    <location>
        <begin position="18"/>
        <end position="38"/>
    </location>
</feature>
<evidence type="ECO:0000259" key="7">
    <source>
        <dbReference type="Pfam" id="PF07730"/>
    </source>
</evidence>
<dbReference type="Pfam" id="PF02518">
    <property type="entry name" value="HATPase_c"/>
    <property type="match status" value="1"/>
</dbReference>
<dbReference type="InterPro" id="IPR003594">
    <property type="entry name" value="HATPase_dom"/>
</dbReference>
<feature type="compositionally biased region" description="Basic and acidic residues" evidence="4">
    <location>
        <begin position="390"/>
        <end position="403"/>
    </location>
</feature>
<keyword evidence="1" id="KW-0808">Transferase</keyword>
<evidence type="ECO:0000256" key="4">
    <source>
        <dbReference type="SAM" id="MobiDB-lite"/>
    </source>
</evidence>
<evidence type="ECO:0000256" key="1">
    <source>
        <dbReference type="ARBA" id="ARBA00022679"/>
    </source>
</evidence>
<dbReference type="Gene3D" id="1.20.5.1930">
    <property type="match status" value="1"/>
</dbReference>
<reference evidence="8 9" key="1">
    <citation type="submission" date="2018-06" db="EMBL/GenBank/DDBJ databases">
        <title>Whole genome sequencing of a novel hydrocarbon degrading bacterial strain, PW21 isolated from oil contaminated produced water sample.</title>
        <authorList>
            <person name="Nagkirti P."/>
            <person name="Shaikh A."/>
            <person name="Gowdaman V."/>
            <person name="Engineer A.E."/>
            <person name="Dagar S."/>
            <person name="Dhakephalkar P.K."/>
        </authorList>
    </citation>
    <scope>NUCLEOTIDE SEQUENCE [LARGE SCALE GENOMIC DNA]</scope>
    <source>
        <strain evidence="8 9">PW21</strain>
    </source>
</reference>
<dbReference type="InterPro" id="IPR050482">
    <property type="entry name" value="Sensor_HK_TwoCompSys"/>
</dbReference>
<sequence>MSAPQAAALHQRDFTGRILAASLVVRLMAILVSLLGLVGQTMTMPVLMCILVLSVTSLSVLLSPQVTGFVRRHPLAFVLDVLVALAVVYVVGVESPLVLVTLSTALVVGMLFDRRTAALCGVVLVAGYVLVSLYNPAQTRGFMLELGVPALYVGLIAVGGAVRGAHEAQLVAARQAAEAQLAAAAADERARLAREMHDSLGKTLHGIALGADALPRLVEQDPATASTYARDLSLGAHQAADEARRLLVRMRADQPDRPFAEVLAERCAAWEEAHGIPCRLTVTGVVDLATACRYEVLAIVGEALENVARHADAQQVEVALTGLAGGRVRVGVRDDGRGFLPRPDGGSPEGHFGLTGMAERAREAGMRLSVSSAPGHGTTVSVESVDPDDDRSARPETREAADA</sequence>
<keyword evidence="5" id="KW-0472">Membrane</keyword>
<feature type="domain" description="Signal transduction histidine kinase subgroup 3 dimerisation and phosphoacceptor" evidence="7">
    <location>
        <begin position="188"/>
        <end position="253"/>
    </location>
</feature>
<keyword evidence="2" id="KW-0418">Kinase</keyword>
<evidence type="ECO:0000256" key="3">
    <source>
        <dbReference type="ARBA" id="ARBA00023012"/>
    </source>
</evidence>
<evidence type="ECO:0000256" key="5">
    <source>
        <dbReference type="SAM" id="Phobius"/>
    </source>
</evidence>
<keyword evidence="9" id="KW-1185">Reference proteome</keyword>
<feature type="transmembrane region" description="Helical" evidence="5">
    <location>
        <begin position="117"/>
        <end position="134"/>
    </location>
</feature>
<dbReference type="PANTHER" id="PTHR24421">
    <property type="entry name" value="NITRATE/NITRITE SENSOR PROTEIN NARX-RELATED"/>
    <property type="match status" value="1"/>
</dbReference>
<organism evidence="8 9">
    <name type="scientific">Xylanimonas oleitrophica</name>
    <dbReference type="NCBI Taxonomy" id="2607479"/>
    <lineage>
        <taxon>Bacteria</taxon>
        <taxon>Bacillati</taxon>
        <taxon>Actinomycetota</taxon>
        <taxon>Actinomycetes</taxon>
        <taxon>Micrococcales</taxon>
        <taxon>Promicromonosporaceae</taxon>
        <taxon>Xylanimonas</taxon>
    </lineage>
</organism>
<dbReference type="GO" id="GO:0000155">
    <property type="term" value="F:phosphorelay sensor kinase activity"/>
    <property type="evidence" value="ECO:0007669"/>
    <property type="project" value="InterPro"/>
</dbReference>
<dbReference type="Proteomes" id="UP000248783">
    <property type="component" value="Unassembled WGS sequence"/>
</dbReference>
<dbReference type="CDD" id="cd16917">
    <property type="entry name" value="HATPase_UhpB-NarQ-NarX-like"/>
    <property type="match status" value="1"/>
</dbReference>
<evidence type="ECO:0000313" key="9">
    <source>
        <dbReference type="Proteomes" id="UP000248783"/>
    </source>
</evidence>
<evidence type="ECO:0000313" key="8">
    <source>
        <dbReference type="EMBL" id="PZR51860.1"/>
    </source>
</evidence>
<dbReference type="EMBL" id="QKWH01000015">
    <property type="protein sequence ID" value="PZR51860.1"/>
    <property type="molecule type" value="Genomic_DNA"/>
</dbReference>
<dbReference type="SUPFAM" id="SSF55874">
    <property type="entry name" value="ATPase domain of HSP90 chaperone/DNA topoisomerase II/histidine kinase"/>
    <property type="match status" value="1"/>
</dbReference>
<dbReference type="GO" id="GO:0016020">
    <property type="term" value="C:membrane"/>
    <property type="evidence" value="ECO:0007669"/>
    <property type="project" value="InterPro"/>
</dbReference>
<dbReference type="RefSeq" id="WP_111252012.1">
    <property type="nucleotide sequence ID" value="NZ_QKWH01000015.1"/>
</dbReference>
<feature type="region of interest" description="Disordered" evidence="4">
    <location>
        <begin position="365"/>
        <end position="403"/>
    </location>
</feature>
<dbReference type="AlphaFoldDB" id="A0A2W5WKY9"/>
<keyword evidence="5" id="KW-1133">Transmembrane helix</keyword>
<feature type="transmembrane region" description="Helical" evidence="5">
    <location>
        <begin position="44"/>
        <end position="62"/>
    </location>
</feature>
<dbReference type="InterPro" id="IPR011712">
    <property type="entry name" value="Sig_transdc_His_kin_sub3_dim/P"/>
</dbReference>
<keyword evidence="3" id="KW-0902">Two-component regulatory system</keyword>
<keyword evidence="5" id="KW-0812">Transmembrane</keyword>
<feature type="domain" description="Histidine kinase/HSP90-like ATPase" evidence="6">
    <location>
        <begin position="298"/>
        <end position="382"/>
    </location>
</feature>
<protein>
    <submittedName>
        <fullName evidence="8">Uncharacterized protein</fullName>
    </submittedName>
</protein>
<comment type="caution">
    <text evidence="8">The sequence shown here is derived from an EMBL/GenBank/DDBJ whole genome shotgun (WGS) entry which is preliminary data.</text>
</comment>
<accession>A0A2W5WKY9</accession>